<evidence type="ECO:0000256" key="12">
    <source>
        <dbReference type="SAM" id="Phobius"/>
    </source>
</evidence>
<dbReference type="STRING" id="530564.Psta_1373"/>
<reference evidence="13 14" key="1">
    <citation type="journal article" date="2009" name="Stand. Genomic Sci.">
        <title>Complete genome sequence of Pirellula staleyi type strain (ATCC 27377).</title>
        <authorList>
            <person name="Clum A."/>
            <person name="Tindall B.J."/>
            <person name="Sikorski J."/>
            <person name="Ivanova N."/>
            <person name="Mavrommatis K."/>
            <person name="Lucas S."/>
            <person name="Glavina del Rio T."/>
            <person name="Nolan M."/>
            <person name="Chen F."/>
            <person name="Tice H."/>
            <person name="Pitluck S."/>
            <person name="Cheng J.F."/>
            <person name="Chertkov O."/>
            <person name="Brettin T."/>
            <person name="Han C."/>
            <person name="Detter J.C."/>
            <person name="Kuske C."/>
            <person name="Bruce D."/>
            <person name="Goodwin L."/>
            <person name="Ovchinikova G."/>
            <person name="Pati A."/>
            <person name="Mikhailova N."/>
            <person name="Chen A."/>
            <person name="Palaniappan K."/>
            <person name="Land M."/>
            <person name="Hauser L."/>
            <person name="Chang Y.J."/>
            <person name="Jeffries C.D."/>
            <person name="Chain P."/>
            <person name="Rohde M."/>
            <person name="Goker M."/>
            <person name="Bristow J."/>
            <person name="Eisen J.A."/>
            <person name="Markowitz V."/>
            <person name="Hugenholtz P."/>
            <person name="Kyrpides N.C."/>
            <person name="Klenk H.P."/>
            <person name="Lapidus A."/>
        </authorList>
    </citation>
    <scope>NUCLEOTIDE SEQUENCE [LARGE SCALE GENOMIC DNA]</scope>
    <source>
        <strain evidence="14">ATCC 27377 / DSM 6068 / ICPB 4128</strain>
    </source>
</reference>
<evidence type="ECO:0000256" key="4">
    <source>
        <dbReference type="ARBA" id="ARBA00022475"/>
    </source>
</evidence>
<dbReference type="PANTHER" id="PTHR11048:SF28">
    <property type="entry name" value="4-HYDROXYBENZOATE POLYPRENYLTRANSFERASE, MITOCHONDRIAL"/>
    <property type="match status" value="1"/>
</dbReference>
<name>D2QWU6_PIRSD</name>
<feature type="transmembrane region" description="Helical" evidence="12">
    <location>
        <begin position="216"/>
        <end position="242"/>
    </location>
</feature>
<evidence type="ECO:0000256" key="7">
    <source>
        <dbReference type="ARBA" id="ARBA00022688"/>
    </source>
</evidence>
<keyword evidence="9 12" id="KW-1133">Transmembrane helix</keyword>
<proteinExistence type="inferred from homology"/>
<keyword evidence="10 12" id="KW-0472">Membrane</keyword>
<dbReference type="AlphaFoldDB" id="D2QWU6"/>
<keyword evidence="7" id="KW-0831">Ubiquinone biosynthesis</keyword>
<protein>
    <recommendedName>
        <fullName evidence="11">4-hydroxybenzoate polyprenyltransferase</fullName>
        <ecNumber evidence="11">2.5.1.39</ecNumber>
    </recommendedName>
</protein>
<comment type="similarity">
    <text evidence="3">Belongs to the UbiA prenyltransferase family.</text>
</comment>
<dbReference type="OrthoDB" id="9782418at2"/>
<dbReference type="eggNOG" id="COG0382">
    <property type="taxonomic scope" value="Bacteria"/>
</dbReference>
<evidence type="ECO:0000256" key="10">
    <source>
        <dbReference type="ARBA" id="ARBA00023136"/>
    </source>
</evidence>
<accession>D2QWU6</accession>
<dbReference type="FunFam" id="1.10.357.140:FF:000008">
    <property type="entry name" value="4-hydroxybenzoate octaprenyltransferase"/>
    <property type="match status" value="1"/>
</dbReference>
<feature type="transmembrane region" description="Helical" evidence="12">
    <location>
        <begin position="248"/>
        <end position="268"/>
    </location>
</feature>
<evidence type="ECO:0000256" key="2">
    <source>
        <dbReference type="ARBA" id="ARBA00004141"/>
    </source>
</evidence>
<evidence type="ECO:0000313" key="14">
    <source>
        <dbReference type="Proteomes" id="UP000001887"/>
    </source>
</evidence>
<keyword evidence="4" id="KW-1003">Cell membrane</keyword>
<dbReference type="FunFam" id="1.20.120.1780:FF:000001">
    <property type="entry name" value="4-hydroxybenzoate octaprenyltransferase"/>
    <property type="match status" value="1"/>
</dbReference>
<feature type="transmembrane region" description="Helical" evidence="12">
    <location>
        <begin position="144"/>
        <end position="163"/>
    </location>
</feature>
<dbReference type="GO" id="GO:0005886">
    <property type="term" value="C:plasma membrane"/>
    <property type="evidence" value="ECO:0007669"/>
    <property type="project" value="TreeGrafter"/>
</dbReference>
<feature type="transmembrane region" description="Helical" evidence="12">
    <location>
        <begin position="49"/>
        <end position="70"/>
    </location>
</feature>
<dbReference type="PANTHER" id="PTHR11048">
    <property type="entry name" value="PRENYLTRANSFERASES"/>
    <property type="match status" value="1"/>
</dbReference>
<dbReference type="EMBL" id="CP001848">
    <property type="protein sequence ID" value="ADB16050.1"/>
    <property type="molecule type" value="Genomic_DNA"/>
</dbReference>
<dbReference type="HOGENOM" id="CLU_034879_5_1_0"/>
<evidence type="ECO:0000256" key="8">
    <source>
        <dbReference type="ARBA" id="ARBA00022692"/>
    </source>
</evidence>
<dbReference type="Pfam" id="PF01040">
    <property type="entry name" value="UbiA"/>
    <property type="match status" value="1"/>
</dbReference>
<feature type="transmembrane region" description="Helical" evidence="12">
    <location>
        <begin position="280"/>
        <end position="303"/>
    </location>
</feature>
<dbReference type="InterPro" id="IPR000537">
    <property type="entry name" value="UbiA_prenyltransferase"/>
</dbReference>
<dbReference type="InterPro" id="IPR039653">
    <property type="entry name" value="Prenyltransferase"/>
</dbReference>
<dbReference type="EC" id="2.5.1.39" evidence="11"/>
<organism evidence="13 14">
    <name type="scientific">Pirellula staleyi (strain ATCC 27377 / DSM 6068 / ICPB 4128)</name>
    <name type="common">Pirella staleyi</name>
    <dbReference type="NCBI Taxonomy" id="530564"/>
    <lineage>
        <taxon>Bacteria</taxon>
        <taxon>Pseudomonadati</taxon>
        <taxon>Planctomycetota</taxon>
        <taxon>Planctomycetia</taxon>
        <taxon>Pirellulales</taxon>
        <taxon>Pirellulaceae</taxon>
        <taxon>Pirellula</taxon>
    </lineage>
</organism>
<evidence type="ECO:0000256" key="6">
    <source>
        <dbReference type="ARBA" id="ARBA00022679"/>
    </source>
</evidence>
<dbReference type="KEGG" id="psl:Psta_1373"/>
<dbReference type="InterPro" id="IPR006371">
    <property type="entry name" value="Polyprenyltransferase_UbiA-li"/>
</dbReference>
<evidence type="ECO:0000256" key="3">
    <source>
        <dbReference type="ARBA" id="ARBA00005985"/>
    </source>
</evidence>
<evidence type="ECO:0000256" key="11">
    <source>
        <dbReference type="ARBA" id="ARBA00034524"/>
    </source>
</evidence>
<evidence type="ECO:0000313" key="13">
    <source>
        <dbReference type="EMBL" id="ADB16050.1"/>
    </source>
</evidence>
<keyword evidence="8 12" id="KW-0812">Transmembrane</keyword>
<feature type="transmembrane region" description="Helical" evidence="12">
    <location>
        <begin position="121"/>
        <end position="137"/>
    </location>
</feature>
<dbReference type="GO" id="GO:0008412">
    <property type="term" value="F:4-hydroxybenzoate polyprenyltransferase activity"/>
    <property type="evidence" value="ECO:0007669"/>
    <property type="project" value="UniProtKB-EC"/>
</dbReference>
<dbReference type="NCBIfam" id="TIGR01475">
    <property type="entry name" value="ubiA_other"/>
    <property type="match status" value="1"/>
</dbReference>
<dbReference type="Proteomes" id="UP000001887">
    <property type="component" value="Chromosome"/>
</dbReference>
<evidence type="ECO:0000256" key="5">
    <source>
        <dbReference type="ARBA" id="ARBA00022519"/>
    </source>
</evidence>
<dbReference type="Gene3D" id="1.10.357.140">
    <property type="entry name" value="UbiA prenyltransferase"/>
    <property type="match status" value="1"/>
</dbReference>
<comment type="cofactor">
    <cofactor evidence="1">
        <name>Mg(2+)</name>
        <dbReference type="ChEBI" id="CHEBI:18420"/>
    </cofactor>
</comment>
<keyword evidence="14" id="KW-1185">Reference proteome</keyword>
<gene>
    <name evidence="13" type="ordered locus">Psta_1373</name>
</gene>
<dbReference type="Gene3D" id="1.20.120.1780">
    <property type="entry name" value="UbiA prenyltransferase"/>
    <property type="match status" value="1"/>
</dbReference>
<dbReference type="InterPro" id="IPR044878">
    <property type="entry name" value="UbiA_sf"/>
</dbReference>
<evidence type="ECO:0000256" key="1">
    <source>
        <dbReference type="ARBA" id="ARBA00001946"/>
    </source>
</evidence>
<keyword evidence="5" id="KW-0997">Cell inner membrane</keyword>
<evidence type="ECO:0000256" key="9">
    <source>
        <dbReference type="ARBA" id="ARBA00022989"/>
    </source>
</evidence>
<feature type="transmembrane region" description="Helical" evidence="12">
    <location>
        <begin position="91"/>
        <end position="115"/>
    </location>
</feature>
<feature type="transmembrane region" description="Helical" evidence="12">
    <location>
        <begin position="175"/>
        <end position="196"/>
    </location>
</feature>
<dbReference type="CDD" id="cd13959">
    <property type="entry name" value="PT_UbiA_COQ2"/>
    <property type="match status" value="1"/>
</dbReference>
<dbReference type="GO" id="GO:0006744">
    <property type="term" value="P:ubiquinone biosynthetic process"/>
    <property type="evidence" value="ECO:0007669"/>
    <property type="project" value="UniProtKB-KW"/>
</dbReference>
<keyword evidence="6 13" id="KW-0808">Transferase</keyword>
<sequence precursor="true">MLTTVRHLLEMIRFSHTVFALPFALLAAMMAWTTPLPTGVMLPFRALDLVGILVCMIGARSAAMAFNRLVDRQFDAANPRTAARHLPAGTLSLPTVILFTLASSALFIAGTLIFLPNTLPVALSIPVLLFLLGYSYTKRFTSLAHFWLGIALALAPLSAWIALRGDYVINTPSDLIPPTMLGLAVLTWVAGFDMIYACQDASFDQSIGLRSIPATLGVTGAFRLAAVCHLLTVVALFVLPFLSPQVPLGWLYLLSVAIVAALLIYEHWVVRPTDLARVNLAFFTINAIISIGLLATSVIDLLWI</sequence>
<comment type="subcellular location">
    <subcellularLocation>
        <location evidence="2">Membrane</location>
        <topology evidence="2">Multi-pass membrane protein</topology>
    </subcellularLocation>
</comment>